<evidence type="ECO:0000313" key="3">
    <source>
        <dbReference type="Proteomes" id="UP001165121"/>
    </source>
</evidence>
<sequence>MESLGPTELAVLYNFFDDNDVIGDFILTPRETPLTAAELSSQLKNFAVKCEFTNILSQFDSKQLALRTFGTVSLLREVVAKYSRIKRMLAEDEVAASVVELQDEVLRLKCDQSFQSNNWIERVVEVRTERNAAVAQMRSDFVLLVEEREKDISSLRSQVQILKTELGTAQASRRAPTSRSQGPRLRTAHVMNVLQDDATVMMNWPRLRDLRDHLKSGTQVPSEWQSVISVMANDNLAFQAPPFVRMDPPQDGDDEEAKESDPPRGSRPISGPVPGCVHNHVRVQVVPVWQVAVRLSISQDEAEDKAEKEEVYNPHQEPDDGVDDEDEDQGEASDDGVLNIAQRTTKRRRLSQSSTEAPAPKKLKAKSPVKTKVKYASYNWPNSGSGSQKKPKSKSGGSRRRNSTTATALAAKRPQHLDAGERRVIETPGPGITLWM</sequence>
<accession>A0A9W7CL32</accession>
<feature type="compositionally biased region" description="Basic and acidic residues" evidence="1">
    <location>
        <begin position="415"/>
        <end position="425"/>
    </location>
</feature>
<keyword evidence="3" id="KW-1185">Reference proteome</keyword>
<reference evidence="2" key="1">
    <citation type="submission" date="2023-04" db="EMBL/GenBank/DDBJ databases">
        <title>Phytophthora fragariaefolia NBRC 109709.</title>
        <authorList>
            <person name="Ichikawa N."/>
            <person name="Sato H."/>
            <person name="Tonouchi N."/>
        </authorList>
    </citation>
    <scope>NUCLEOTIDE SEQUENCE</scope>
    <source>
        <strain evidence="2">NBRC 109709</strain>
    </source>
</reference>
<protein>
    <submittedName>
        <fullName evidence="2">Unnamed protein product</fullName>
    </submittedName>
</protein>
<feature type="compositionally biased region" description="Basic residues" evidence="1">
    <location>
        <begin position="389"/>
        <end position="402"/>
    </location>
</feature>
<feature type="compositionally biased region" description="Basic and acidic residues" evidence="1">
    <location>
        <begin position="305"/>
        <end position="318"/>
    </location>
</feature>
<comment type="caution">
    <text evidence="2">The sequence shown here is derived from an EMBL/GenBank/DDBJ whole genome shotgun (WGS) entry which is preliminary data.</text>
</comment>
<dbReference type="OrthoDB" id="119454at2759"/>
<dbReference type="Proteomes" id="UP001165121">
    <property type="component" value="Unassembled WGS sequence"/>
</dbReference>
<proteinExistence type="predicted"/>
<dbReference type="AlphaFoldDB" id="A0A9W7CL32"/>
<name>A0A9W7CL32_9STRA</name>
<feature type="compositionally biased region" description="Acidic residues" evidence="1">
    <location>
        <begin position="319"/>
        <end position="334"/>
    </location>
</feature>
<evidence type="ECO:0000313" key="2">
    <source>
        <dbReference type="EMBL" id="GMF35125.1"/>
    </source>
</evidence>
<feature type="compositionally biased region" description="Basic residues" evidence="1">
    <location>
        <begin position="361"/>
        <end position="373"/>
    </location>
</feature>
<evidence type="ECO:0000256" key="1">
    <source>
        <dbReference type="SAM" id="MobiDB-lite"/>
    </source>
</evidence>
<organism evidence="2 3">
    <name type="scientific">Phytophthora fragariaefolia</name>
    <dbReference type="NCBI Taxonomy" id="1490495"/>
    <lineage>
        <taxon>Eukaryota</taxon>
        <taxon>Sar</taxon>
        <taxon>Stramenopiles</taxon>
        <taxon>Oomycota</taxon>
        <taxon>Peronosporomycetes</taxon>
        <taxon>Peronosporales</taxon>
        <taxon>Peronosporaceae</taxon>
        <taxon>Phytophthora</taxon>
    </lineage>
</organism>
<feature type="region of interest" description="Disordered" evidence="1">
    <location>
        <begin position="300"/>
        <end position="436"/>
    </location>
</feature>
<gene>
    <name evidence="2" type="ORF">Pfra01_000922300</name>
</gene>
<feature type="region of interest" description="Disordered" evidence="1">
    <location>
        <begin position="241"/>
        <end position="275"/>
    </location>
</feature>
<dbReference type="EMBL" id="BSXT01000850">
    <property type="protein sequence ID" value="GMF35125.1"/>
    <property type="molecule type" value="Genomic_DNA"/>
</dbReference>